<accession>A0A317SSG6</accession>
<evidence type="ECO:0000313" key="2">
    <source>
        <dbReference type="Proteomes" id="UP000246991"/>
    </source>
</evidence>
<dbReference type="AlphaFoldDB" id="A0A317SSG6"/>
<keyword evidence="2" id="KW-1185">Reference proteome</keyword>
<sequence>MTDSPSKIKAPSTKIYDIPAGTVWGLLGVSRKAKNEIDRKIRAVWDKYLKDQEDQFSKLPRDLVDKATEELVRELPEIFGKCEGTWFATWAFFNRHKGRFREPVKKNPAFQAESSENESNQAQVRVWDLQIIGINMGLVPPDETIDTPEVETPAEE</sequence>
<dbReference type="EMBL" id="PYWC01000023">
    <property type="protein sequence ID" value="PWW77359.1"/>
    <property type="molecule type" value="Genomic_DNA"/>
</dbReference>
<organism evidence="1 2">
    <name type="scientific">Tuber magnatum</name>
    <name type="common">white Piedmont truffle</name>
    <dbReference type="NCBI Taxonomy" id="42249"/>
    <lineage>
        <taxon>Eukaryota</taxon>
        <taxon>Fungi</taxon>
        <taxon>Dikarya</taxon>
        <taxon>Ascomycota</taxon>
        <taxon>Pezizomycotina</taxon>
        <taxon>Pezizomycetes</taxon>
        <taxon>Pezizales</taxon>
        <taxon>Tuberaceae</taxon>
        <taxon>Tuber</taxon>
    </lineage>
</organism>
<gene>
    <name evidence="1" type="ORF">C7212DRAFT_362338</name>
</gene>
<comment type="caution">
    <text evidence="1">The sequence shown here is derived from an EMBL/GenBank/DDBJ whole genome shotgun (WGS) entry which is preliminary data.</text>
</comment>
<dbReference type="Proteomes" id="UP000246991">
    <property type="component" value="Unassembled WGS sequence"/>
</dbReference>
<name>A0A317SSG6_9PEZI</name>
<proteinExistence type="predicted"/>
<dbReference type="OrthoDB" id="10324452at2759"/>
<evidence type="ECO:0000313" key="1">
    <source>
        <dbReference type="EMBL" id="PWW77359.1"/>
    </source>
</evidence>
<reference evidence="1 2" key="1">
    <citation type="submission" date="2018-03" db="EMBL/GenBank/DDBJ databases">
        <title>Genomes of Pezizomycetes fungi and the evolution of truffles.</title>
        <authorList>
            <person name="Murat C."/>
            <person name="Payen T."/>
            <person name="Noel B."/>
            <person name="Kuo A."/>
            <person name="Martin F.M."/>
        </authorList>
    </citation>
    <scope>NUCLEOTIDE SEQUENCE [LARGE SCALE GENOMIC DNA]</scope>
    <source>
        <strain evidence="1">091103-1</strain>
    </source>
</reference>
<protein>
    <submittedName>
        <fullName evidence="1">Uncharacterized protein</fullName>
    </submittedName>
</protein>